<dbReference type="PANTHER" id="PTHR43806">
    <property type="entry name" value="PEPTIDASE S8"/>
    <property type="match status" value="1"/>
</dbReference>
<feature type="compositionally biased region" description="Low complexity" evidence="6">
    <location>
        <begin position="395"/>
        <end position="408"/>
    </location>
</feature>
<evidence type="ECO:0000256" key="6">
    <source>
        <dbReference type="SAM" id="MobiDB-lite"/>
    </source>
</evidence>
<dbReference type="PROSITE" id="PS00137">
    <property type="entry name" value="SUBTILASE_HIS"/>
    <property type="match status" value="1"/>
</dbReference>
<dbReference type="AlphaFoldDB" id="A0A8J4CWJ4"/>
<evidence type="ECO:0000259" key="7">
    <source>
        <dbReference type="Pfam" id="PF00082"/>
    </source>
</evidence>
<evidence type="ECO:0000256" key="2">
    <source>
        <dbReference type="ARBA" id="ARBA00022670"/>
    </source>
</evidence>
<keyword evidence="4 5" id="KW-0720">Serine protease</keyword>
<evidence type="ECO:0000256" key="1">
    <source>
        <dbReference type="ARBA" id="ARBA00011073"/>
    </source>
</evidence>
<dbReference type="PROSITE" id="PS51892">
    <property type="entry name" value="SUBTILASE"/>
    <property type="match status" value="1"/>
</dbReference>
<proteinExistence type="inferred from homology"/>
<dbReference type="EMBL" id="BNCP01000056">
    <property type="protein sequence ID" value="GIL90302.1"/>
    <property type="molecule type" value="Genomic_DNA"/>
</dbReference>
<dbReference type="Proteomes" id="UP000747110">
    <property type="component" value="Unassembled WGS sequence"/>
</dbReference>
<feature type="active site" description="Charge relay system" evidence="5">
    <location>
        <position position="69"/>
    </location>
</feature>
<evidence type="ECO:0000256" key="4">
    <source>
        <dbReference type="ARBA" id="ARBA00022825"/>
    </source>
</evidence>
<comment type="caution">
    <text evidence="8">The sequence shown here is derived from an EMBL/GenBank/DDBJ whole genome shotgun (WGS) entry which is preliminary data.</text>
</comment>
<dbReference type="PROSITE" id="PS00138">
    <property type="entry name" value="SUBTILASE_SER"/>
    <property type="match status" value="1"/>
</dbReference>
<dbReference type="CDD" id="cd04077">
    <property type="entry name" value="Peptidases_S8_PCSK9_ProteinaseK_like"/>
    <property type="match status" value="1"/>
</dbReference>
<evidence type="ECO:0000256" key="5">
    <source>
        <dbReference type="PROSITE-ProRule" id="PRU01240"/>
    </source>
</evidence>
<gene>
    <name evidence="8" type="ORF">Vretifemale_17953</name>
</gene>
<dbReference type="InterPro" id="IPR023828">
    <property type="entry name" value="Peptidase_S8_Ser-AS"/>
</dbReference>
<keyword evidence="3 5" id="KW-0378">Hydrolase</keyword>
<evidence type="ECO:0000313" key="9">
    <source>
        <dbReference type="Proteomes" id="UP000747110"/>
    </source>
</evidence>
<keyword evidence="2 5" id="KW-0645">Protease</keyword>
<feature type="non-terminal residue" evidence="8">
    <location>
        <position position="1"/>
    </location>
</feature>
<dbReference type="GO" id="GO:0004252">
    <property type="term" value="F:serine-type endopeptidase activity"/>
    <property type="evidence" value="ECO:0007669"/>
    <property type="project" value="UniProtKB-UniRule"/>
</dbReference>
<feature type="domain" description="Peptidase S8/S53" evidence="7">
    <location>
        <begin position="60"/>
        <end position="327"/>
    </location>
</feature>
<dbReference type="Gene3D" id="3.40.50.200">
    <property type="entry name" value="Peptidase S8/S53 domain"/>
    <property type="match status" value="1"/>
</dbReference>
<protein>
    <recommendedName>
        <fullName evidence="7">Peptidase S8/S53 domain-containing protein</fullName>
    </recommendedName>
</protein>
<feature type="compositionally biased region" description="Pro residues" evidence="6">
    <location>
        <begin position="368"/>
        <end position="377"/>
    </location>
</feature>
<dbReference type="SUPFAM" id="SSF52743">
    <property type="entry name" value="Subtilisin-like"/>
    <property type="match status" value="1"/>
</dbReference>
<sequence>DTASVDVQEHANASGPLLMTLGIKLDSVDRALWNLDRIDQRHLPLDGIYRFGSSALRGTGQGVTIYSVDSGVYADHNEFRPWPDAATEVSEQGTSRPGSRAIYGYDFVDGDKVAADCDGHGTHVASSAVGRSVGVARGSRLVAVRVLDCSGSGTIADTVAGLDWVARNVQLPAVAMMSLGVPAGSWSDVLSESVRTLVQKHGVVVVVASGNSAVDSCTVVPANVPEVLTVAASNMENKFGPGARGGRESMYQWANTGACVDLFAPGVEIFGACGGGDRCAAMTPGAYTWASGTSMAAPLVAGVAALYLEAHPQARPEEVAAALLAGASEGAVRDERMLPGTPNRLLYSRLDALVSEAPQEISLSQHLAPPPIIPSPRPRLLLPSSPRMPPPQQPSPRLQPQLQVQPQQKPRKLDQQQQQHQQHQQQRWVRAGGNLNAATATTATAAITGTSTNFPRH</sequence>
<dbReference type="FunFam" id="3.40.50.200:FF:000016">
    <property type="entry name" value="Proprotein convertase subtilisin/kexin type 9"/>
    <property type="match status" value="1"/>
</dbReference>
<dbReference type="InterPro" id="IPR036852">
    <property type="entry name" value="Peptidase_S8/S53_dom_sf"/>
</dbReference>
<feature type="active site" description="Charge relay system" evidence="5">
    <location>
        <position position="120"/>
    </location>
</feature>
<dbReference type="InterPro" id="IPR034193">
    <property type="entry name" value="PCSK9_ProteinaseK-like"/>
</dbReference>
<organism evidence="8 9">
    <name type="scientific">Volvox reticuliferus</name>
    <dbReference type="NCBI Taxonomy" id="1737510"/>
    <lineage>
        <taxon>Eukaryota</taxon>
        <taxon>Viridiplantae</taxon>
        <taxon>Chlorophyta</taxon>
        <taxon>core chlorophytes</taxon>
        <taxon>Chlorophyceae</taxon>
        <taxon>CS clade</taxon>
        <taxon>Chlamydomonadales</taxon>
        <taxon>Volvocaceae</taxon>
        <taxon>Volvox</taxon>
    </lineage>
</organism>
<dbReference type="GO" id="GO:0006508">
    <property type="term" value="P:proteolysis"/>
    <property type="evidence" value="ECO:0007669"/>
    <property type="project" value="UniProtKB-KW"/>
</dbReference>
<dbReference type="InterPro" id="IPR050131">
    <property type="entry name" value="Peptidase_S8_subtilisin-like"/>
</dbReference>
<name>A0A8J4CWJ4_9CHLO</name>
<dbReference type="InterPro" id="IPR015500">
    <property type="entry name" value="Peptidase_S8_subtilisin-rel"/>
</dbReference>
<dbReference type="InterPro" id="IPR022398">
    <property type="entry name" value="Peptidase_S8_His-AS"/>
</dbReference>
<dbReference type="PRINTS" id="PR00723">
    <property type="entry name" value="SUBTILISIN"/>
</dbReference>
<dbReference type="OrthoDB" id="206201at2759"/>
<evidence type="ECO:0000313" key="8">
    <source>
        <dbReference type="EMBL" id="GIL90302.1"/>
    </source>
</evidence>
<feature type="compositionally biased region" description="Low complexity" evidence="6">
    <location>
        <begin position="415"/>
        <end position="457"/>
    </location>
</feature>
<evidence type="ECO:0000256" key="3">
    <source>
        <dbReference type="ARBA" id="ARBA00022801"/>
    </source>
</evidence>
<comment type="similarity">
    <text evidence="1 5">Belongs to the peptidase S8 family.</text>
</comment>
<reference evidence="8" key="1">
    <citation type="journal article" date="2021" name="Proc. Natl. Acad. Sci. U.S.A.">
        <title>Three genomes in the algal genus Volvox reveal the fate of a haploid sex-determining region after a transition to homothallism.</title>
        <authorList>
            <person name="Yamamoto K."/>
            <person name="Hamaji T."/>
            <person name="Kawai-Toyooka H."/>
            <person name="Matsuzaki R."/>
            <person name="Takahashi F."/>
            <person name="Nishimura Y."/>
            <person name="Kawachi M."/>
            <person name="Noguchi H."/>
            <person name="Minakuchi Y."/>
            <person name="Umen J.G."/>
            <person name="Toyoda A."/>
            <person name="Nozaki H."/>
        </authorList>
    </citation>
    <scope>NUCLEOTIDE SEQUENCE</scope>
    <source>
        <strain evidence="8">NIES-3786</strain>
    </source>
</reference>
<dbReference type="PANTHER" id="PTHR43806:SF14">
    <property type="entry name" value="TRIPEPTIDYL-PEPTIDASE 2"/>
    <property type="match status" value="1"/>
</dbReference>
<feature type="active site" description="Charge relay system" evidence="5">
    <location>
        <position position="294"/>
    </location>
</feature>
<dbReference type="GO" id="GO:0005829">
    <property type="term" value="C:cytosol"/>
    <property type="evidence" value="ECO:0007669"/>
    <property type="project" value="TreeGrafter"/>
</dbReference>
<dbReference type="GO" id="GO:0008240">
    <property type="term" value="F:tripeptidyl-peptidase activity"/>
    <property type="evidence" value="ECO:0007669"/>
    <property type="project" value="TreeGrafter"/>
</dbReference>
<dbReference type="Pfam" id="PF00082">
    <property type="entry name" value="Peptidase_S8"/>
    <property type="match status" value="1"/>
</dbReference>
<accession>A0A8J4CWJ4</accession>
<feature type="region of interest" description="Disordered" evidence="6">
    <location>
        <begin position="365"/>
        <end position="457"/>
    </location>
</feature>
<dbReference type="InterPro" id="IPR000209">
    <property type="entry name" value="Peptidase_S8/S53_dom"/>
</dbReference>
<keyword evidence="9" id="KW-1185">Reference proteome</keyword>